<dbReference type="AlphaFoldDB" id="V4BU11"/>
<evidence type="ECO:0000313" key="1">
    <source>
        <dbReference type="EMBL" id="ESO92469.1"/>
    </source>
</evidence>
<organism evidence="1 2">
    <name type="scientific">Lottia gigantea</name>
    <name type="common">Giant owl limpet</name>
    <dbReference type="NCBI Taxonomy" id="225164"/>
    <lineage>
        <taxon>Eukaryota</taxon>
        <taxon>Metazoa</taxon>
        <taxon>Spiralia</taxon>
        <taxon>Lophotrochozoa</taxon>
        <taxon>Mollusca</taxon>
        <taxon>Gastropoda</taxon>
        <taxon>Patellogastropoda</taxon>
        <taxon>Lottioidea</taxon>
        <taxon>Lottiidae</taxon>
        <taxon>Lottia</taxon>
    </lineage>
</organism>
<dbReference type="KEGG" id="lgi:LOTGIDRAFT_175700"/>
<dbReference type="HOGENOM" id="CLU_145802_0_0_1"/>
<dbReference type="CTD" id="20243339"/>
<reference evidence="1 2" key="1">
    <citation type="journal article" date="2013" name="Nature">
        <title>Insights into bilaterian evolution from three spiralian genomes.</title>
        <authorList>
            <person name="Simakov O."/>
            <person name="Marletaz F."/>
            <person name="Cho S.J."/>
            <person name="Edsinger-Gonzales E."/>
            <person name="Havlak P."/>
            <person name="Hellsten U."/>
            <person name="Kuo D.H."/>
            <person name="Larsson T."/>
            <person name="Lv J."/>
            <person name="Arendt D."/>
            <person name="Savage R."/>
            <person name="Osoegawa K."/>
            <person name="de Jong P."/>
            <person name="Grimwood J."/>
            <person name="Chapman J.A."/>
            <person name="Shapiro H."/>
            <person name="Aerts A."/>
            <person name="Otillar R.P."/>
            <person name="Terry A.Y."/>
            <person name="Boore J.L."/>
            <person name="Grigoriev I.V."/>
            <person name="Lindberg D.R."/>
            <person name="Seaver E.C."/>
            <person name="Weisblat D.A."/>
            <person name="Putnam N.H."/>
            <person name="Rokhsar D.S."/>
        </authorList>
    </citation>
    <scope>NUCLEOTIDE SEQUENCE [LARGE SCALE GENOMIC DNA]</scope>
</reference>
<dbReference type="OrthoDB" id="6148114at2759"/>
<protein>
    <submittedName>
        <fullName evidence="1">Uncharacterized protein</fullName>
    </submittedName>
</protein>
<evidence type="ECO:0000313" key="2">
    <source>
        <dbReference type="Proteomes" id="UP000030746"/>
    </source>
</evidence>
<name>V4BU11_LOTGI</name>
<proteinExistence type="predicted"/>
<accession>V4BU11</accession>
<dbReference type="RefSeq" id="XP_009056844.1">
    <property type="nucleotide sequence ID" value="XM_009058596.1"/>
</dbReference>
<dbReference type="OMA" id="TLHGWCG"/>
<dbReference type="EMBL" id="KB202087">
    <property type="protein sequence ID" value="ESO92469.1"/>
    <property type="molecule type" value="Genomic_DNA"/>
</dbReference>
<sequence length="150" mass="17103">MARADCRPIPTIYQEEIIKLRAVEDPNVVKTVPTFYSNHSSSYRARDKELPTLPIRRSDINHPDMYKETNNGEDFLIHQDDDMLILSTTENLQHLSGSEVLFCDGTFSAVPEVFHQLYSVHALVEGKMFPLVYSLLPNKKQSALLHHPPA</sequence>
<dbReference type="GeneID" id="20243339"/>
<keyword evidence="2" id="KW-1185">Reference proteome</keyword>
<gene>
    <name evidence="1" type="ORF">LOTGIDRAFT_175700</name>
</gene>
<dbReference type="Proteomes" id="UP000030746">
    <property type="component" value="Unassembled WGS sequence"/>
</dbReference>